<dbReference type="PROSITE" id="PS51471">
    <property type="entry name" value="FE2OG_OXY"/>
    <property type="match status" value="1"/>
</dbReference>
<accession>A0A6C0LLB4</accession>
<evidence type="ECO:0000259" key="1">
    <source>
        <dbReference type="PROSITE" id="PS51471"/>
    </source>
</evidence>
<proteinExistence type="predicted"/>
<feature type="domain" description="Fe2OG dioxygenase" evidence="1">
    <location>
        <begin position="354"/>
        <end position="440"/>
    </location>
</feature>
<organism evidence="2">
    <name type="scientific">viral metagenome</name>
    <dbReference type="NCBI Taxonomy" id="1070528"/>
    <lineage>
        <taxon>unclassified sequences</taxon>
        <taxon>metagenomes</taxon>
        <taxon>organismal metagenomes</taxon>
    </lineage>
</organism>
<dbReference type="EMBL" id="MN740505">
    <property type="protein sequence ID" value="QHU30344.1"/>
    <property type="molecule type" value="Genomic_DNA"/>
</dbReference>
<sequence length="443" mass="50303">MNIQEFSYKIHKKTFDELKVQVTDLVNCGDSTVILSANETALSKYVHAIAQQLELSEHKYEIWAKDNHSGTSFHIDCDEEMKKTDKLRYPDLASITYLTEANAPTVITNINDEVLNYKEFDNENLLFVSFPKVGKIITFNPQVYHSAVSTENVSNRLILLINFWRNPPTTCKDYIPTGLVSEGNIEINAIDTDIPSKYSDLINFGSLRTLLDNKVPLDLCQRLMDCSTDIYLTGNEKTKWKEQHLDRADSLNQKLLHDFNSINKKHIDISNRFLQRSVTEGFFSHDVCDIIVNHANKIGQDNGWTTKRHDNFPTTDLPMHMFSETVKAIILCRVSEILDKAKVLYCFPKAYNMNVKDIFIVKYSPSQQSILGMHCDGHILTFQITLSSLKDYEGGGTEYCDGCILKPNKGALTIQSGFVKHAGVPITKGLRYVLVGFVEVLII</sequence>
<name>A0A6C0LLB4_9ZZZZ</name>
<evidence type="ECO:0000313" key="2">
    <source>
        <dbReference type="EMBL" id="QHU30344.1"/>
    </source>
</evidence>
<dbReference type="AlphaFoldDB" id="A0A6C0LLB4"/>
<protein>
    <recommendedName>
        <fullName evidence="1">Fe2OG dioxygenase domain-containing protein</fullName>
    </recommendedName>
</protein>
<dbReference type="InterPro" id="IPR005123">
    <property type="entry name" value="Oxoglu/Fe-dep_dioxygenase_dom"/>
</dbReference>
<reference evidence="2" key="1">
    <citation type="journal article" date="2020" name="Nature">
        <title>Giant virus diversity and host interactions through global metagenomics.</title>
        <authorList>
            <person name="Schulz F."/>
            <person name="Roux S."/>
            <person name="Paez-Espino D."/>
            <person name="Jungbluth S."/>
            <person name="Walsh D.A."/>
            <person name="Denef V.J."/>
            <person name="McMahon K.D."/>
            <person name="Konstantinidis K.T."/>
            <person name="Eloe-Fadrosh E.A."/>
            <person name="Kyrpides N.C."/>
            <person name="Woyke T."/>
        </authorList>
    </citation>
    <scope>NUCLEOTIDE SEQUENCE</scope>
    <source>
        <strain evidence="2">GVMAG-M-3300027833-11</strain>
    </source>
</reference>
<dbReference type="Gene3D" id="2.60.120.620">
    <property type="entry name" value="q2cbj1_9rhob like domain"/>
    <property type="match status" value="1"/>
</dbReference>